<dbReference type="AlphaFoldDB" id="A0AAN7SWM1"/>
<dbReference type="PANTHER" id="PTHR33777">
    <property type="entry name" value="UPF0045 PROTEIN ECM15"/>
    <property type="match status" value="1"/>
</dbReference>
<comment type="similarity">
    <text evidence="1">Belongs to the UPF0045 family.</text>
</comment>
<accession>A0AAN7SWM1</accession>
<dbReference type="SUPFAM" id="SSF89957">
    <property type="entry name" value="MTH1187/YkoF-like"/>
    <property type="match status" value="1"/>
</dbReference>
<protein>
    <submittedName>
        <fullName evidence="4">UPF0045 protein M15</fullName>
    </submittedName>
</protein>
<dbReference type="InterPro" id="IPR051614">
    <property type="entry name" value="UPF0045_domain"/>
</dbReference>
<dbReference type="EMBL" id="JAVRRJ010000006">
    <property type="protein sequence ID" value="KAK5083559.1"/>
    <property type="molecule type" value="Genomic_DNA"/>
</dbReference>
<comment type="caution">
    <text evidence="4">The sequence shown here is derived from an EMBL/GenBank/DDBJ whole genome shotgun (WGS) entry which is preliminary data.</text>
</comment>
<proteinExistence type="inferred from homology"/>
<evidence type="ECO:0000313" key="4">
    <source>
        <dbReference type="EMBL" id="KAK5083559.1"/>
    </source>
</evidence>
<dbReference type="GeneID" id="90022177"/>
<evidence type="ECO:0000313" key="5">
    <source>
        <dbReference type="Proteomes" id="UP001309876"/>
    </source>
</evidence>
<gene>
    <name evidence="4" type="primary">ECM15</name>
    <name evidence="4" type="ORF">LTR05_006062</name>
</gene>
<feature type="compositionally biased region" description="Basic and acidic residues" evidence="2">
    <location>
        <begin position="74"/>
        <end position="84"/>
    </location>
</feature>
<evidence type="ECO:0000259" key="3">
    <source>
        <dbReference type="Pfam" id="PF01910"/>
    </source>
</evidence>
<evidence type="ECO:0000256" key="1">
    <source>
        <dbReference type="ARBA" id="ARBA00010272"/>
    </source>
</evidence>
<dbReference type="PANTHER" id="PTHR33777:SF1">
    <property type="entry name" value="UPF0045 PROTEIN ECM15"/>
    <property type="match status" value="1"/>
</dbReference>
<dbReference type="RefSeq" id="XP_064755810.1">
    <property type="nucleotide sequence ID" value="XM_064896860.1"/>
</dbReference>
<dbReference type="NCBIfam" id="TIGR00106">
    <property type="entry name" value="MTH1187 family thiamine-binding protein"/>
    <property type="match status" value="1"/>
</dbReference>
<feature type="region of interest" description="Disordered" evidence="2">
    <location>
        <begin position="61"/>
        <end position="103"/>
    </location>
</feature>
<dbReference type="InterPro" id="IPR002767">
    <property type="entry name" value="Thiamine_BP"/>
</dbReference>
<keyword evidence="5" id="KW-1185">Reference proteome</keyword>
<dbReference type="GO" id="GO:0005829">
    <property type="term" value="C:cytosol"/>
    <property type="evidence" value="ECO:0007669"/>
    <property type="project" value="TreeGrafter"/>
</dbReference>
<dbReference type="Gene3D" id="3.30.70.930">
    <property type="match status" value="1"/>
</dbReference>
<dbReference type="Pfam" id="PF01910">
    <property type="entry name" value="Thiamine_BP"/>
    <property type="match status" value="1"/>
</dbReference>
<reference evidence="4 5" key="1">
    <citation type="submission" date="2023-08" db="EMBL/GenBank/DDBJ databases">
        <title>Black Yeasts Isolated from many extreme environments.</title>
        <authorList>
            <person name="Coleine C."/>
            <person name="Stajich J.E."/>
            <person name="Selbmann L."/>
        </authorList>
    </citation>
    <scope>NUCLEOTIDE SEQUENCE [LARGE SCALE GENOMIC DNA]</scope>
    <source>
        <strain evidence="4 5">CCFEE 5910</strain>
    </source>
</reference>
<dbReference type="Proteomes" id="UP001309876">
    <property type="component" value="Unassembled WGS sequence"/>
</dbReference>
<organism evidence="4 5">
    <name type="scientific">Lithohypha guttulata</name>
    <dbReference type="NCBI Taxonomy" id="1690604"/>
    <lineage>
        <taxon>Eukaryota</taxon>
        <taxon>Fungi</taxon>
        <taxon>Dikarya</taxon>
        <taxon>Ascomycota</taxon>
        <taxon>Pezizomycotina</taxon>
        <taxon>Eurotiomycetes</taxon>
        <taxon>Chaetothyriomycetidae</taxon>
        <taxon>Chaetothyriales</taxon>
        <taxon>Trichomeriaceae</taxon>
        <taxon>Lithohypha</taxon>
    </lineage>
</organism>
<dbReference type="InterPro" id="IPR029756">
    <property type="entry name" value="MTH1187/YkoF-like"/>
</dbReference>
<evidence type="ECO:0000256" key="2">
    <source>
        <dbReference type="SAM" id="MobiDB-lite"/>
    </source>
</evidence>
<feature type="domain" description="Thiamine-binding protein" evidence="3">
    <location>
        <begin position="1"/>
        <end position="58"/>
    </location>
</feature>
<name>A0AAN7SWM1_9EURO</name>
<sequence length="103" mass="11078">MHSAGTTLEGPWSSVTTIIGQAHQILHDQGIVRIQTDIRIGSRTDKKQTAKDKVDAVEKLLAADQGQSSSTEEPGMKHEKDTTRDAPNSTTMPGEVSGIIPDK</sequence>